<evidence type="ECO:0000313" key="1">
    <source>
        <dbReference type="EMBL" id="KAH7915789.1"/>
    </source>
</evidence>
<reference evidence="1" key="1">
    <citation type="journal article" date="2021" name="New Phytol.">
        <title>Evolutionary innovations through gain and loss of genes in the ectomycorrhizal Boletales.</title>
        <authorList>
            <person name="Wu G."/>
            <person name="Miyauchi S."/>
            <person name="Morin E."/>
            <person name="Kuo A."/>
            <person name="Drula E."/>
            <person name="Varga T."/>
            <person name="Kohler A."/>
            <person name="Feng B."/>
            <person name="Cao Y."/>
            <person name="Lipzen A."/>
            <person name="Daum C."/>
            <person name="Hundley H."/>
            <person name="Pangilinan J."/>
            <person name="Johnson J."/>
            <person name="Barry K."/>
            <person name="LaButti K."/>
            <person name="Ng V."/>
            <person name="Ahrendt S."/>
            <person name="Min B."/>
            <person name="Choi I.G."/>
            <person name="Park H."/>
            <person name="Plett J.M."/>
            <person name="Magnuson J."/>
            <person name="Spatafora J.W."/>
            <person name="Nagy L.G."/>
            <person name="Henrissat B."/>
            <person name="Grigoriev I.V."/>
            <person name="Yang Z.L."/>
            <person name="Xu J."/>
            <person name="Martin F.M."/>
        </authorList>
    </citation>
    <scope>NUCLEOTIDE SEQUENCE</scope>
    <source>
        <strain evidence="1">ATCC 28755</strain>
    </source>
</reference>
<organism evidence="1 2">
    <name type="scientific">Hygrophoropsis aurantiaca</name>
    <dbReference type="NCBI Taxonomy" id="72124"/>
    <lineage>
        <taxon>Eukaryota</taxon>
        <taxon>Fungi</taxon>
        <taxon>Dikarya</taxon>
        <taxon>Basidiomycota</taxon>
        <taxon>Agaricomycotina</taxon>
        <taxon>Agaricomycetes</taxon>
        <taxon>Agaricomycetidae</taxon>
        <taxon>Boletales</taxon>
        <taxon>Coniophorineae</taxon>
        <taxon>Hygrophoropsidaceae</taxon>
        <taxon>Hygrophoropsis</taxon>
    </lineage>
</organism>
<dbReference type="EMBL" id="MU267596">
    <property type="protein sequence ID" value="KAH7915789.1"/>
    <property type="molecule type" value="Genomic_DNA"/>
</dbReference>
<name>A0ACB8ARK5_9AGAM</name>
<accession>A0ACB8ARK5</accession>
<proteinExistence type="predicted"/>
<evidence type="ECO:0000313" key="2">
    <source>
        <dbReference type="Proteomes" id="UP000790377"/>
    </source>
</evidence>
<sequence length="372" mass="41819">MEDGSASLEKSDNLKFWEKLAEEQSVLFRKIVADNEELHKRVDELERELSVWKIGFKATEDEKSSLQKNIARLERSMGSLKDDNPLLLCLIDGDGNIFSQDLITSGQVGGRQAAMLLTKGFTDYMATESIGSSGRGQVWLTVYCNKNGLQETLVNNKICSAEEFEAFVIGFNQASPLFSIVDVGGGKEAADAKIKECLRVFTRFPQMSRVFFGGSHDNGYTSTLNYLENEGLLKKIVLLRGYRSLALELRNLNLPELEIEGVFMSKKLPTTIFKKTTVTTTSGLSPEDFEKFRLPFKSPRISERSLSPIKHISPLKYLDPALVPCTFHYLSICKHGDKCTYGHDYYLSPENLTELRSNAKKSPCFTMNKSKL</sequence>
<comment type="caution">
    <text evidence="1">The sequence shown here is derived from an EMBL/GenBank/DDBJ whole genome shotgun (WGS) entry which is preliminary data.</text>
</comment>
<protein>
    <submittedName>
        <fullName evidence="1">Uncharacterized protein</fullName>
    </submittedName>
</protein>
<dbReference type="Proteomes" id="UP000790377">
    <property type="component" value="Unassembled WGS sequence"/>
</dbReference>
<keyword evidence="2" id="KW-1185">Reference proteome</keyword>
<gene>
    <name evidence="1" type="ORF">BJ138DRAFT_1132371</name>
</gene>